<keyword evidence="2" id="KW-1185">Reference proteome</keyword>
<sequence>MPATITRPSPSSAKSKPMLPTSSEKENIPSDQRQIDPSTAKIRFPGSGTQEDGEEDMRPGKGTPYLSRCPATMSNQMPFSRSAAKRESVMALGSIGHLQHFYAKQGFASKIRPMTRGHLTLAIGHAGESALRNHVEPPTSQGTEDAMAMLEGGRGSRQVTSLAEGVDEESLGPEASTYSLPPYPNVPKPVEADPEAQRPLVAEHLDRTCQLWGLLDLLKADTESMSPQFERRGSHGSLFPTAAPLSRTMSESSEGGSSAPLASASVDLVHLMTSTTKTIRSVRNYLLALPPDAISTSAVPHTPGEPKRKDAFKRQSSFASLPRASGVPSFAASGEKYGSLSRKERPNNGGGASGGRAMPSAWQSPKLSDGGDTVVRRGPDATHAVEEEKTDDPLTLVRSAALNVLGMLKELEEEHRLPQDHPAYKDQDGDRRTKVNAAVETLSEPDSPCVGSFQADEMRRGSMHTSDTSVDEIKPEYGHLYRSDLKLSDLEKERVVVREYLGTVDRILSAVKGVKKAHISNRRRLSGNPEAVSPVQGASPGQAPMIRVDSEGSTGLDEDLPSWADPFHPNGELGRIRDLLTSHLPVDLALDLIRSSTPDVSASKDPLSVPPIDREGLLEALADGQMLCLAYNEVLRNSRRPWGFIQSKEIHDLKLEARLWEEREAEERDKKKVERQEPFKLKGQRPNGGEREGPSQAGKVVTPKSDKEPETGEASGKSPSRRPRWTFRRTENLRVWAAALKLRYHINTSVSNTLESRPLMVAKGGSSSSNSRRAVSESLTHPSRRAMVGMTIDSASNSSIGLLDIYGGGGFDEANNLKNGGFDARLIARKTEGWQDMVFNLVLKWLEAVVQEESGSQESEKPGL</sequence>
<name>A0ACD0P1Z4_9BASI</name>
<reference evidence="1 2" key="1">
    <citation type="journal article" date="2018" name="Mol. Biol. Evol.">
        <title>Broad Genomic Sampling Reveals a Smut Pathogenic Ancestry of the Fungal Clade Ustilaginomycotina.</title>
        <authorList>
            <person name="Kijpornyongpan T."/>
            <person name="Mondo S.J."/>
            <person name="Barry K."/>
            <person name="Sandor L."/>
            <person name="Lee J."/>
            <person name="Lipzen A."/>
            <person name="Pangilinan J."/>
            <person name="LaButti K."/>
            <person name="Hainaut M."/>
            <person name="Henrissat B."/>
            <person name="Grigoriev I.V."/>
            <person name="Spatafora J.W."/>
            <person name="Aime M.C."/>
        </authorList>
    </citation>
    <scope>NUCLEOTIDE SEQUENCE [LARGE SCALE GENOMIC DNA]</scope>
    <source>
        <strain evidence="1 2">SA 807</strain>
    </source>
</reference>
<protein>
    <submittedName>
        <fullName evidence="1">Uncharacterized protein</fullName>
    </submittedName>
</protein>
<evidence type="ECO:0000313" key="2">
    <source>
        <dbReference type="Proteomes" id="UP000245626"/>
    </source>
</evidence>
<proteinExistence type="predicted"/>
<gene>
    <name evidence="1" type="ORF">IE53DRAFT_367470</name>
</gene>
<organism evidence="1 2">
    <name type="scientific">Violaceomyces palustris</name>
    <dbReference type="NCBI Taxonomy" id="1673888"/>
    <lineage>
        <taxon>Eukaryota</taxon>
        <taxon>Fungi</taxon>
        <taxon>Dikarya</taxon>
        <taxon>Basidiomycota</taxon>
        <taxon>Ustilaginomycotina</taxon>
        <taxon>Ustilaginomycetes</taxon>
        <taxon>Violaceomycetales</taxon>
        <taxon>Violaceomycetaceae</taxon>
        <taxon>Violaceomyces</taxon>
    </lineage>
</organism>
<dbReference type="EMBL" id="KZ819795">
    <property type="protein sequence ID" value="PWN52120.1"/>
    <property type="molecule type" value="Genomic_DNA"/>
</dbReference>
<accession>A0ACD0P1Z4</accession>
<dbReference type="Proteomes" id="UP000245626">
    <property type="component" value="Unassembled WGS sequence"/>
</dbReference>
<evidence type="ECO:0000313" key="1">
    <source>
        <dbReference type="EMBL" id="PWN52120.1"/>
    </source>
</evidence>